<accession>A0A7W3LKX5</accession>
<dbReference type="RefSeq" id="WP_182842486.1">
    <property type="nucleotide sequence ID" value="NZ_BAAALP010000027.1"/>
</dbReference>
<evidence type="ECO:0000313" key="2">
    <source>
        <dbReference type="EMBL" id="MBA8950004.1"/>
    </source>
</evidence>
<dbReference type="SUPFAM" id="SSF52091">
    <property type="entry name" value="SpoIIaa-like"/>
    <property type="match status" value="1"/>
</dbReference>
<comment type="caution">
    <text evidence="2">The sequence shown here is derived from an EMBL/GenBank/DDBJ whole genome shotgun (WGS) entry which is preliminary data.</text>
</comment>
<evidence type="ECO:0000259" key="1">
    <source>
        <dbReference type="PROSITE" id="PS50801"/>
    </source>
</evidence>
<dbReference type="PROSITE" id="PS50801">
    <property type="entry name" value="STAS"/>
    <property type="match status" value="1"/>
</dbReference>
<dbReference type="CDD" id="cd07043">
    <property type="entry name" value="STAS_anti-anti-sigma_factors"/>
    <property type="match status" value="1"/>
</dbReference>
<dbReference type="EMBL" id="JACJIA010000002">
    <property type="protein sequence ID" value="MBA8950004.1"/>
    <property type="molecule type" value="Genomic_DNA"/>
</dbReference>
<dbReference type="AlphaFoldDB" id="A0A7W3LKX5"/>
<proteinExistence type="predicted"/>
<keyword evidence="3" id="KW-1185">Reference proteome</keyword>
<name>A0A7W3LKX5_ACTNM</name>
<organism evidence="2 3">
    <name type="scientific">Actinomadura namibiensis</name>
    <dbReference type="NCBI Taxonomy" id="182080"/>
    <lineage>
        <taxon>Bacteria</taxon>
        <taxon>Bacillati</taxon>
        <taxon>Actinomycetota</taxon>
        <taxon>Actinomycetes</taxon>
        <taxon>Streptosporangiales</taxon>
        <taxon>Thermomonosporaceae</taxon>
        <taxon>Actinomadura</taxon>
    </lineage>
</organism>
<sequence length="118" mass="12099">MHLTTIDPPRYRDDDGTLVAVLPAEIDLVNAAALRSELCARLADGPPALVLDLSGTRFCDSTGAEALARVHARAARAGIAVHLVLPAGGPARTVCGLLGLTSAMPCFEDLAAARAALS</sequence>
<protein>
    <submittedName>
        <fullName evidence="2">Anti-anti-sigma factor</fullName>
    </submittedName>
</protein>
<feature type="domain" description="STAS" evidence="1">
    <location>
        <begin position="7"/>
        <end position="117"/>
    </location>
</feature>
<dbReference type="PANTHER" id="PTHR33495">
    <property type="entry name" value="ANTI-SIGMA FACTOR ANTAGONIST TM_1081-RELATED-RELATED"/>
    <property type="match status" value="1"/>
</dbReference>
<evidence type="ECO:0000313" key="3">
    <source>
        <dbReference type="Proteomes" id="UP000572680"/>
    </source>
</evidence>
<reference evidence="2 3" key="1">
    <citation type="submission" date="2020-08" db="EMBL/GenBank/DDBJ databases">
        <title>Genomic Encyclopedia of Type Strains, Phase IV (KMG-IV): sequencing the most valuable type-strain genomes for metagenomic binning, comparative biology and taxonomic classification.</title>
        <authorList>
            <person name="Goeker M."/>
        </authorList>
    </citation>
    <scope>NUCLEOTIDE SEQUENCE [LARGE SCALE GENOMIC DNA]</scope>
    <source>
        <strain evidence="2 3">DSM 44197</strain>
    </source>
</reference>
<dbReference type="InterPro" id="IPR002645">
    <property type="entry name" value="STAS_dom"/>
</dbReference>
<dbReference type="InterPro" id="IPR036513">
    <property type="entry name" value="STAS_dom_sf"/>
</dbReference>
<dbReference type="GO" id="GO:0043856">
    <property type="term" value="F:anti-sigma factor antagonist activity"/>
    <property type="evidence" value="ECO:0007669"/>
    <property type="project" value="TreeGrafter"/>
</dbReference>
<gene>
    <name evidence="2" type="ORF">HNR61_001617</name>
</gene>
<dbReference type="PANTHER" id="PTHR33495:SF13">
    <property type="entry name" value="ANTI-SIGMA-F FACTOR ANTAGONIST RSFB"/>
    <property type="match status" value="1"/>
</dbReference>
<dbReference type="Proteomes" id="UP000572680">
    <property type="component" value="Unassembled WGS sequence"/>
</dbReference>
<dbReference type="Pfam" id="PF01740">
    <property type="entry name" value="STAS"/>
    <property type="match status" value="1"/>
</dbReference>
<dbReference type="Gene3D" id="3.30.750.24">
    <property type="entry name" value="STAS domain"/>
    <property type="match status" value="1"/>
</dbReference>